<evidence type="ECO:0000256" key="4">
    <source>
        <dbReference type="ARBA" id="ARBA00022840"/>
    </source>
</evidence>
<dbReference type="EMBL" id="CP019893">
    <property type="protein sequence ID" value="ARS90199.1"/>
    <property type="molecule type" value="Genomic_DNA"/>
</dbReference>
<proteinExistence type="inferred from homology"/>
<dbReference type="PROSITE" id="PS00211">
    <property type="entry name" value="ABC_TRANSPORTER_1"/>
    <property type="match status" value="1"/>
</dbReference>
<accession>A0A2Z2HSR2</accession>
<dbReference type="RefSeq" id="WP_086888576.1">
    <property type="nucleotide sequence ID" value="NZ_CP019893.1"/>
</dbReference>
<dbReference type="NCBIfam" id="TIGR01727">
    <property type="entry name" value="oligo_HPY"/>
    <property type="match status" value="1"/>
</dbReference>
<dbReference type="InterPro" id="IPR003439">
    <property type="entry name" value="ABC_transporter-like_ATP-bd"/>
</dbReference>
<evidence type="ECO:0000256" key="5">
    <source>
        <dbReference type="SAM" id="MobiDB-lite"/>
    </source>
</evidence>
<dbReference type="PROSITE" id="PS50893">
    <property type="entry name" value="ABC_TRANSPORTER_2"/>
    <property type="match status" value="1"/>
</dbReference>
<dbReference type="Pfam" id="PF00005">
    <property type="entry name" value="ABC_tran"/>
    <property type="match status" value="1"/>
</dbReference>
<dbReference type="GO" id="GO:0015833">
    <property type="term" value="P:peptide transport"/>
    <property type="evidence" value="ECO:0007669"/>
    <property type="project" value="InterPro"/>
</dbReference>
<dbReference type="Proteomes" id="UP000250088">
    <property type="component" value="Chromosome"/>
</dbReference>
<dbReference type="FunFam" id="3.40.50.300:FF:000016">
    <property type="entry name" value="Oligopeptide ABC transporter ATP-binding component"/>
    <property type="match status" value="1"/>
</dbReference>
<keyword evidence="8" id="KW-1185">Reference proteome</keyword>
<feature type="domain" description="ABC transporter" evidence="6">
    <location>
        <begin position="7"/>
        <end position="262"/>
    </location>
</feature>
<evidence type="ECO:0000256" key="1">
    <source>
        <dbReference type="ARBA" id="ARBA00005417"/>
    </source>
</evidence>
<dbReference type="InterPro" id="IPR013563">
    <property type="entry name" value="Oligopep_ABC_C"/>
</dbReference>
<evidence type="ECO:0000259" key="6">
    <source>
        <dbReference type="PROSITE" id="PS50893"/>
    </source>
</evidence>
<evidence type="ECO:0000313" key="7">
    <source>
        <dbReference type="EMBL" id="ARS90199.1"/>
    </source>
</evidence>
<dbReference type="CDD" id="cd03257">
    <property type="entry name" value="ABC_NikE_OppD_transporters"/>
    <property type="match status" value="1"/>
</dbReference>
<dbReference type="InterPro" id="IPR027417">
    <property type="entry name" value="P-loop_NTPase"/>
</dbReference>
<reference evidence="8" key="1">
    <citation type="submission" date="2017-02" db="EMBL/GenBank/DDBJ databases">
        <title>Natronthermophilus aegyptiacus gen. nov.,sp. nov., an aerobic, extremely halophilic alkalithermophilic archaeon isolated from the athalassohaline Wadi An Natrun, Egypt.</title>
        <authorList>
            <person name="Zhao B."/>
        </authorList>
    </citation>
    <scope>NUCLEOTIDE SEQUENCE [LARGE SCALE GENOMIC DNA]</scope>
    <source>
        <strain evidence="8">JW/NM-HA 15</strain>
    </source>
</reference>
<evidence type="ECO:0000256" key="3">
    <source>
        <dbReference type="ARBA" id="ARBA00022741"/>
    </source>
</evidence>
<name>A0A2Z2HSR2_9EURY</name>
<dbReference type="Gene3D" id="3.40.50.300">
    <property type="entry name" value="P-loop containing nucleotide triphosphate hydrolases"/>
    <property type="match status" value="1"/>
</dbReference>
<dbReference type="KEGG" id="naj:B1756_11005"/>
<dbReference type="AlphaFoldDB" id="A0A2Z2HSR2"/>
<evidence type="ECO:0000313" key="8">
    <source>
        <dbReference type="Proteomes" id="UP000250088"/>
    </source>
</evidence>
<keyword evidence="4" id="KW-0067">ATP-binding</keyword>
<dbReference type="OrthoDB" id="18209at2157"/>
<protein>
    <recommendedName>
        <fullName evidence="6">ABC transporter domain-containing protein</fullName>
    </recommendedName>
</protein>
<keyword evidence="2" id="KW-0813">Transport</keyword>
<dbReference type="GeneID" id="32894613"/>
<gene>
    <name evidence="7" type="ORF">B1756_11005</name>
</gene>
<dbReference type="GO" id="GO:0055085">
    <property type="term" value="P:transmembrane transport"/>
    <property type="evidence" value="ECO:0007669"/>
    <property type="project" value="UniProtKB-ARBA"/>
</dbReference>
<dbReference type="PANTHER" id="PTHR43776:SF7">
    <property type="entry name" value="D,D-DIPEPTIDE TRANSPORT ATP-BINDING PROTEIN DDPF-RELATED"/>
    <property type="match status" value="1"/>
</dbReference>
<evidence type="ECO:0000256" key="2">
    <source>
        <dbReference type="ARBA" id="ARBA00022448"/>
    </source>
</evidence>
<dbReference type="Pfam" id="PF08352">
    <property type="entry name" value="oligo_HPY"/>
    <property type="match status" value="1"/>
</dbReference>
<dbReference type="SUPFAM" id="SSF52540">
    <property type="entry name" value="P-loop containing nucleoside triphosphate hydrolases"/>
    <property type="match status" value="1"/>
</dbReference>
<dbReference type="InterPro" id="IPR003593">
    <property type="entry name" value="AAA+_ATPase"/>
</dbReference>
<dbReference type="InterPro" id="IPR017871">
    <property type="entry name" value="ABC_transporter-like_CS"/>
</dbReference>
<dbReference type="InterPro" id="IPR050319">
    <property type="entry name" value="ABC_transp_ATP-bind"/>
</dbReference>
<organism evidence="7 8">
    <name type="scientific">Natrarchaeobaculum aegyptiacum</name>
    <dbReference type="NCBI Taxonomy" id="745377"/>
    <lineage>
        <taxon>Archaea</taxon>
        <taxon>Methanobacteriati</taxon>
        <taxon>Methanobacteriota</taxon>
        <taxon>Stenosarchaea group</taxon>
        <taxon>Halobacteria</taxon>
        <taxon>Halobacteriales</taxon>
        <taxon>Natrialbaceae</taxon>
        <taxon>Natrarchaeobaculum</taxon>
    </lineage>
</organism>
<keyword evidence="3" id="KW-0547">Nucleotide-binding</keyword>
<comment type="similarity">
    <text evidence="1">Belongs to the ABC transporter superfamily.</text>
</comment>
<dbReference type="SMART" id="SM00382">
    <property type="entry name" value="AAA"/>
    <property type="match status" value="1"/>
</dbReference>
<dbReference type="GO" id="GO:0005524">
    <property type="term" value="F:ATP binding"/>
    <property type="evidence" value="ECO:0007669"/>
    <property type="project" value="UniProtKB-KW"/>
</dbReference>
<dbReference type="GO" id="GO:0016887">
    <property type="term" value="F:ATP hydrolysis activity"/>
    <property type="evidence" value="ECO:0007669"/>
    <property type="project" value="InterPro"/>
</dbReference>
<feature type="region of interest" description="Disordered" evidence="5">
    <location>
        <begin position="326"/>
        <end position="345"/>
    </location>
</feature>
<sequence length="345" mass="38214">MTEKTVLEVEGLKKYYGMGSSFLGKLLGRQEHLRAVDDVDLAVEEGEVLGIIGESGSGKSTLVETILRLEDPTEGSIRFGDDEVTAYSGGDLREMRQRAQIIFQDPYETLNPKQTVFQAISEPLRNFHDLPYEELEEIVAETLHDVGLRPPEQYIHSYPEQLSGGERQRVSIARAVVLEPELLIADEPLSMLDVSLQSGIIRMLNRLQERIGFSMLYVSHNLAVVRLVADRIAVMYRGKIVEQGPAEDVIADPQHPYTRALVSSIPTLSGDRERVLLPPPEDDADVAGCQFAPRCPDATDHCREAVPALEHVDGRDVACYLHHDAEEGKNEANEQIPNAPAVGAE</sequence>
<dbReference type="PANTHER" id="PTHR43776">
    <property type="entry name" value="TRANSPORT ATP-BINDING PROTEIN"/>
    <property type="match status" value="1"/>
</dbReference>